<name>A0A176W8X1_MARPO</name>
<dbReference type="Proteomes" id="UP000077202">
    <property type="component" value="Unassembled WGS sequence"/>
</dbReference>
<feature type="compositionally biased region" description="Gly residues" evidence="1">
    <location>
        <begin position="163"/>
        <end position="173"/>
    </location>
</feature>
<proteinExistence type="predicted"/>
<evidence type="ECO:0000313" key="3">
    <source>
        <dbReference type="Proteomes" id="UP000077202"/>
    </source>
</evidence>
<dbReference type="EMBL" id="LVLJ01001708">
    <property type="protein sequence ID" value="OAE28616.1"/>
    <property type="molecule type" value="Genomic_DNA"/>
</dbReference>
<gene>
    <name evidence="2" type="ORF">AXG93_1335s1070</name>
</gene>
<dbReference type="AlphaFoldDB" id="A0A176W8X1"/>
<feature type="region of interest" description="Disordered" evidence="1">
    <location>
        <begin position="163"/>
        <end position="192"/>
    </location>
</feature>
<organism evidence="2 3">
    <name type="scientific">Marchantia polymorpha subsp. ruderalis</name>
    <dbReference type="NCBI Taxonomy" id="1480154"/>
    <lineage>
        <taxon>Eukaryota</taxon>
        <taxon>Viridiplantae</taxon>
        <taxon>Streptophyta</taxon>
        <taxon>Embryophyta</taxon>
        <taxon>Marchantiophyta</taxon>
        <taxon>Marchantiopsida</taxon>
        <taxon>Marchantiidae</taxon>
        <taxon>Marchantiales</taxon>
        <taxon>Marchantiaceae</taxon>
        <taxon>Marchantia</taxon>
    </lineage>
</organism>
<reference evidence="2" key="1">
    <citation type="submission" date="2016-03" db="EMBL/GenBank/DDBJ databases">
        <title>Mechanisms controlling the formation of the plant cell surface in tip-growing cells are functionally conserved among land plants.</title>
        <authorList>
            <person name="Honkanen S."/>
            <person name="Jones V.A."/>
            <person name="Morieri G."/>
            <person name="Champion C."/>
            <person name="Hetherington A.J."/>
            <person name="Kelly S."/>
            <person name="Saint-Marcoux D."/>
            <person name="Proust H."/>
            <person name="Prescott H."/>
            <person name="Dolan L."/>
        </authorList>
    </citation>
    <scope>NUCLEOTIDE SEQUENCE [LARGE SCALE GENOMIC DNA]</scope>
    <source>
        <tissue evidence="2">Whole gametophyte</tissue>
    </source>
</reference>
<sequence length="192" mass="20450">MVLGLRYCSSRGSPFLRKFGVHGDVQYLLIYDKVEAGQRNAQFHLMKFSAPSTCSKRRIVPSRAIQIWKTWPHKGGGVATDRAVPTLRLVIQRSRGNSVNDVAAEVAAGLAGLAKGANRGGTQRQACVRWRTEQPRGGVVREGNGAATGAAEFAENEFLDEGGGQSIRAGQGGAATDSRAGQGRARAAWSSI</sequence>
<accession>A0A176W8X1</accession>
<protein>
    <submittedName>
        <fullName evidence="2">Uncharacterized protein</fullName>
    </submittedName>
</protein>
<evidence type="ECO:0000256" key="1">
    <source>
        <dbReference type="SAM" id="MobiDB-lite"/>
    </source>
</evidence>
<comment type="caution">
    <text evidence="2">The sequence shown here is derived from an EMBL/GenBank/DDBJ whole genome shotgun (WGS) entry which is preliminary data.</text>
</comment>
<evidence type="ECO:0000313" key="2">
    <source>
        <dbReference type="EMBL" id="OAE28616.1"/>
    </source>
</evidence>
<keyword evidence="3" id="KW-1185">Reference proteome</keyword>